<reference evidence="1" key="1">
    <citation type="submission" date="2017-12" db="EMBL/GenBank/DDBJ databases">
        <title>Genome Sequencing Reveals a Rich Biosynthetic Potential.</title>
        <authorList>
            <person name="Bertrand R.L."/>
            <person name="Abdel-Hameed M.E."/>
            <person name="Sorensen J.L."/>
        </authorList>
    </citation>
    <scope>NUCLEOTIDE SEQUENCE</scope>
</reference>
<dbReference type="EMBL" id="MG777492">
    <property type="protein sequence ID" value="AUW31117.1"/>
    <property type="molecule type" value="Genomic_DNA"/>
</dbReference>
<protein>
    <recommendedName>
        <fullName evidence="2">F-box domain-containing protein</fullName>
    </recommendedName>
</protein>
<sequence length="264" mass="30762">MFDFLALPTEIRYEIYRYMRKYVSLRLSVPVSSFGYASYGFHPEILMTNRQISYEAKQVFYGENDCRFRLLFIQHIADFSFNAGTFYACRNIRVQSDWFKLLPLRSALPFIRRAHIRFRLYHWLYAQLMPHPNHHLQAVTLKANISQISKVLAGARCLQSLNLNWTETVYQLLNTNQDSDSDSRMANYWKSHIDKIVQPLTTIQPSCTVRKSDVVVIYMHPRGAFGRPSGHATDMENAFSSTIDQLIAARASSTRYKKRGLQTQ</sequence>
<evidence type="ECO:0008006" key="2">
    <source>
        <dbReference type="Google" id="ProtNLM"/>
    </source>
</evidence>
<name>A0A2K9YE30_CLAUC</name>
<dbReference type="AlphaFoldDB" id="A0A2K9YE30"/>
<proteinExistence type="predicted"/>
<evidence type="ECO:0000313" key="1">
    <source>
        <dbReference type="EMBL" id="AUW31117.1"/>
    </source>
</evidence>
<organism evidence="1">
    <name type="scientific">Cladonia uncialis subsp. uncialis</name>
    <dbReference type="NCBI Taxonomy" id="180999"/>
    <lineage>
        <taxon>Eukaryota</taxon>
        <taxon>Fungi</taxon>
        <taxon>Dikarya</taxon>
        <taxon>Ascomycota</taxon>
        <taxon>Pezizomycotina</taxon>
        <taxon>Lecanoromycetes</taxon>
        <taxon>OSLEUM clade</taxon>
        <taxon>Lecanoromycetidae</taxon>
        <taxon>Lecanorales</taxon>
        <taxon>Lecanorineae</taxon>
        <taxon>Cladoniaceae</taxon>
        <taxon>Cladonia</taxon>
    </lineage>
</organism>
<accession>A0A2K9YE30</accession>